<dbReference type="GO" id="GO:0004672">
    <property type="term" value="F:protein kinase activity"/>
    <property type="evidence" value="ECO:0007669"/>
    <property type="project" value="InterPro"/>
</dbReference>
<reference evidence="11" key="2">
    <citation type="submission" date="2021-04" db="EMBL/GenBank/DDBJ databases">
        <authorList>
            <person name="Chen X."/>
            <person name="Shi M."/>
            <person name="Wu W."/>
        </authorList>
    </citation>
    <scope>NUCLEOTIDE SEQUENCE</scope>
    <source>
        <strain evidence="11">Cxx6</strain>
    </source>
</reference>
<keyword evidence="4" id="KW-0067">ATP-binding</keyword>
<proteinExistence type="inferred from homology"/>
<dbReference type="Gene3D" id="1.10.510.10">
    <property type="entry name" value="Transferase(Phosphotransferase) domain 1"/>
    <property type="match status" value="1"/>
</dbReference>
<dbReference type="PANTHER" id="PTHR48013">
    <property type="entry name" value="DUAL SPECIFICITY MITOGEN-ACTIVATED PROTEIN KINASE KINASE 5-RELATED"/>
    <property type="match status" value="1"/>
</dbReference>
<dbReference type="Pfam" id="PF00069">
    <property type="entry name" value="Pkinase"/>
    <property type="match status" value="1"/>
</dbReference>
<comment type="catalytic activity">
    <reaction evidence="7">
        <text>L-seryl-[protein] + ATP = O-phospho-L-seryl-[protein] + ADP + H(+)</text>
        <dbReference type="Rhea" id="RHEA:17989"/>
        <dbReference type="Rhea" id="RHEA-COMP:9863"/>
        <dbReference type="Rhea" id="RHEA-COMP:11604"/>
        <dbReference type="ChEBI" id="CHEBI:15378"/>
        <dbReference type="ChEBI" id="CHEBI:29999"/>
        <dbReference type="ChEBI" id="CHEBI:30616"/>
        <dbReference type="ChEBI" id="CHEBI:83421"/>
        <dbReference type="ChEBI" id="CHEBI:456216"/>
        <dbReference type="EC" id="2.7.12.2"/>
    </reaction>
</comment>
<keyword evidence="1" id="KW-0808">Transferase</keyword>
<evidence type="ECO:0000313" key="11">
    <source>
        <dbReference type="EMBL" id="QWY26465.1"/>
    </source>
</evidence>
<dbReference type="PROSITE" id="PS50011">
    <property type="entry name" value="PROTEIN_KINASE_DOM"/>
    <property type="match status" value="1"/>
</dbReference>
<feature type="domain" description="Protein kinase" evidence="10">
    <location>
        <begin position="108"/>
        <end position="388"/>
    </location>
</feature>
<keyword evidence="3" id="KW-0418">Kinase</keyword>
<dbReference type="InterPro" id="IPR011009">
    <property type="entry name" value="Kinase-like_dom_sf"/>
</dbReference>
<evidence type="ECO:0000256" key="5">
    <source>
        <dbReference type="ARBA" id="ARBA00038035"/>
    </source>
</evidence>
<accession>A0A8F3CIK6</accession>
<dbReference type="PANTHER" id="PTHR48013:SF9">
    <property type="entry name" value="DUAL SPECIFICITY MITOGEN-ACTIVATED PROTEIN KINASE KINASE 5"/>
    <property type="match status" value="1"/>
</dbReference>
<name>A0A8F3CIK6_9VIRU</name>
<dbReference type="GO" id="GO:0005524">
    <property type="term" value="F:ATP binding"/>
    <property type="evidence" value="ECO:0007669"/>
    <property type="project" value="UniProtKB-KW"/>
</dbReference>
<dbReference type="EC" id="2.7.12.2" evidence="6"/>
<evidence type="ECO:0000256" key="2">
    <source>
        <dbReference type="ARBA" id="ARBA00022741"/>
    </source>
</evidence>
<sequence length="819" mass="94187">MALTAEALQFYYGLQQFVTEENESCDAAIVELVRDSTDMEEEQSKCDTIVESVNTLVSANRFQTKYQAQPHLVSLLAAHPVIVHNYGEYKPAPIDIYGNPQLFPNDIALTLNRSLEGKFPNRMMFRKSKYSHNDDKERCIYTHDKIICKYIQEDDSLHEAFIGLLSNSMYIQEITTAFFDDQSVYIIMPVTSINCAEFVRIQTIRQQKPRYGTTMFFHILKGLYYLNSVHNIVHCDIKPNNILVSMDTMSFKLCDFGSALPPDTPSVFLGTLPYVPPEILRLYVNEPSKSFDEVPVRVTFKTDVWALAVVLYEFITGKEYCKFITGSHNYRAFNSILQNHEAVMMRYKGMTQQATVYEMLFKLCLREEIDRKTPEQLLRLFNEFHSFYQMEQFYTEYKDGATEFEFYRKNSTEIASPINQLVKVHKYSQWLKKAQTNRCAHSIKGCIQLINRATDNVKNLRTMYHVFDAATISKDSTNVFVPLEGDFPDIMIKPNMLPGQNVFANINYEVLKNSNVQYTPTVNRIVTRAIKCEDTDILPPITDDYYPITVDRKCCDLQWLRNGEPMTGNMCYMNLKTTSEYTPPRTVMLVKDTPHIELCNYSGKAQLKNYPLVHTFNGVSIYSSDQDHIYAVKVKHRSPGEILSMLAKILKIPNNKHILPCYGFILHKKPTYTLIALPCPGGIKKPAMYAKLNDPDLPLTNAQAITLKEAAEAIHSMGEPMYAPSKFMLQKYRKRLVFNYPLAVLLVIGDYIRWNRRPRSVIAMIDDENNQLGLSNAKPPPYKVSPRDYDDCFPLGHLMLANKKYESHVVGARAFNSIN</sequence>
<evidence type="ECO:0000256" key="8">
    <source>
        <dbReference type="ARBA" id="ARBA00049299"/>
    </source>
</evidence>
<evidence type="ECO:0000259" key="10">
    <source>
        <dbReference type="PROSITE" id="PS50011"/>
    </source>
</evidence>
<evidence type="ECO:0000256" key="9">
    <source>
        <dbReference type="ARBA" id="ARBA00051693"/>
    </source>
</evidence>
<comment type="catalytic activity">
    <reaction evidence="9">
        <text>L-tyrosyl-[protein] + ATP = O-phospho-L-tyrosyl-[protein] + ADP + H(+)</text>
        <dbReference type="Rhea" id="RHEA:10596"/>
        <dbReference type="Rhea" id="RHEA-COMP:10136"/>
        <dbReference type="Rhea" id="RHEA-COMP:20101"/>
        <dbReference type="ChEBI" id="CHEBI:15378"/>
        <dbReference type="ChEBI" id="CHEBI:30616"/>
        <dbReference type="ChEBI" id="CHEBI:46858"/>
        <dbReference type="ChEBI" id="CHEBI:61978"/>
        <dbReference type="ChEBI" id="CHEBI:456216"/>
        <dbReference type="EC" id="2.7.12.2"/>
    </reaction>
</comment>
<comment type="catalytic activity">
    <reaction evidence="8">
        <text>L-threonyl-[protein] + ATP = O-phospho-L-threonyl-[protein] + ADP + H(+)</text>
        <dbReference type="Rhea" id="RHEA:46608"/>
        <dbReference type="Rhea" id="RHEA-COMP:11060"/>
        <dbReference type="Rhea" id="RHEA-COMP:11605"/>
        <dbReference type="ChEBI" id="CHEBI:15378"/>
        <dbReference type="ChEBI" id="CHEBI:30013"/>
        <dbReference type="ChEBI" id="CHEBI:30616"/>
        <dbReference type="ChEBI" id="CHEBI:61977"/>
        <dbReference type="ChEBI" id="CHEBI:456216"/>
        <dbReference type="EC" id="2.7.12.2"/>
    </reaction>
</comment>
<dbReference type="EMBL" id="MZ244212">
    <property type="protein sequence ID" value="QWY26465.1"/>
    <property type="molecule type" value="Genomic_DNA"/>
</dbReference>
<evidence type="ECO:0000256" key="4">
    <source>
        <dbReference type="ARBA" id="ARBA00022840"/>
    </source>
</evidence>
<dbReference type="InterPro" id="IPR000719">
    <property type="entry name" value="Prot_kinase_dom"/>
</dbReference>
<keyword evidence="2" id="KW-0547">Nucleotide-binding</keyword>
<dbReference type="InterPro" id="IPR008271">
    <property type="entry name" value="Ser/Thr_kinase_AS"/>
</dbReference>
<evidence type="ECO:0000256" key="1">
    <source>
        <dbReference type="ARBA" id="ARBA00022679"/>
    </source>
</evidence>
<dbReference type="SUPFAM" id="SSF56112">
    <property type="entry name" value="Protein kinase-like (PK-like)"/>
    <property type="match status" value="1"/>
</dbReference>
<dbReference type="PROSITE" id="PS00108">
    <property type="entry name" value="PROTEIN_KINASE_ST"/>
    <property type="match status" value="1"/>
</dbReference>
<evidence type="ECO:0000256" key="3">
    <source>
        <dbReference type="ARBA" id="ARBA00022777"/>
    </source>
</evidence>
<evidence type="ECO:0000256" key="6">
    <source>
        <dbReference type="ARBA" id="ARBA00038999"/>
    </source>
</evidence>
<organism evidence="11">
    <name type="scientific">Ranid herpesvirus 4</name>
    <dbReference type="NCBI Taxonomy" id="2849006"/>
    <lineage>
        <taxon>Viruses</taxon>
        <taxon>Duplodnaviria</taxon>
        <taxon>Heunggongvirae</taxon>
        <taxon>Peploviricota</taxon>
        <taxon>Herviviricetes</taxon>
        <taxon>Herpesvirales</taxon>
    </lineage>
</organism>
<dbReference type="SMART" id="SM00220">
    <property type="entry name" value="S_TKc"/>
    <property type="match status" value="1"/>
</dbReference>
<comment type="similarity">
    <text evidence="5">Belongs to the protein kinase superfamily. STE Ser/Thr protein kinase family. MAP kinase kinase subfamily.</text>
</comment>
<evidence type="ECO:0000256" key="7">
    <source>
        <dbReference type="ARBA" id="ARBA00049014"/>
    </source>
</evidence>
<reference evidence="11" key="1">
    <citation type="journal article" date="2021" name="Viruses">
        <title>Discovery and Characterization of Actively Replicating DNA and Retro-Transcribing Viruses in Lower Vertebrate Hosts Based on RNA Sequencing.</title>
        <authorList>
            <person name="Chen X.X."/>
            <person name="Wu W.C."/>
            <person name="Shi M."/>
        </authorList>
    </citation>
    <scope>NUCLEOTIDE SEQUENCE</scope>
    <source>
        <strain evidence="11">Cxx6</strain>
    </source>
</reference>
<protein>
    <recommendedName>
        <fullName evidence="6">mitogen-activated protein kinase kinase</fullName>
        <ecNumber evidence="6">2.7.12.2</ecNumber>
    </recommendedName>
</protein>